<name>A0A0W4ZJ56_PNEC8</name>
<dbReference type="InterPro" id="IPR050767">
    <property type="entry name" value="Sel1_AlgK"/>
</dbReference>
<dbReference type="GeneID" id="28936433"/>
<proteinExistence type="predicted"/>
<sequence length="353" mass="41043">MSFLWRFFRNIGIFQVKYKEKNSGIFLYKKNEIEYIRNIIGKKDLYVFEKRRKNIKKSYSEILNIYKHINYLKNRIEKEISRDRKIKLNEGVGEIIPILVSPDELFLITEIMLKTPVSKSILEEKLNLCKFSIEIASMKESELANLYIAEKKMQSGRPDQIYQALHIYKTLCKKGNAKALLILGDFAMKLKDTERAEKNYLKSIEKGNSDAMVAMAVLKKQLGEEAEAKLWFIRASELNNPKGHFGRSLYTTHEESLYYLLQAASNGIVEAAHNIANIYRKQGNTLFSKEWFEVAAFSGFQASQINLARLYEQEGLFNKSLFWTREAQKQGGSIAEDAKQYEDILLKKHPYLK</sequence>
<reference evidence="2" key="1">
    <citation type="journal article" date="2016" name="Nat. Commun.">
        <title>Genome analysis of three Pneumocystis species reveals adaptation mechanisms to life exclusively in mammalian hosts.</title>
        <authorList>
            <person name="Ma L."/>
            <person name="Chen Z."/>
            <person name="Huang D.W."/>
            <person name="Kutty G."/>
            <person name="Ishihara M."/>
            <person name="Wang H."/>
            <person name="Abouelleil A."/>
            <person name="Bishop L."/>
            <person name="Davey E."/>
            <person name="Deng R."/>
            <person name="Deng X."/>
            <person name="Fan L."/>
            <person name="Fantoni G."/>
            <person name="Fitzgerald M."/>
            <person name="Gogineni E."/>
            <person name="Goldberg J.M."/>
            <person name="Handley G."/>
            <person name="Hu X."/>
            <person name="Huber C."/>
            <person name="Jiao X."/>
            <person name="Jones K."/>
            <person name="Levin J.Z."/>
            <person name="Liu Y."/>
            <person name="Macdonald P."/>
            <person name="Melnikov A."/>
            <person name="Raley C."/>
            <person name="Sassi M."/>
            <person name="Sherman B.T."/>
            <person name="Song X."/>
            <person name="Sykes S."/>
            <person name="Tran B."/>
            <person name="Walsh L."/>
            <person name="Xia Y."/>
            <person name="Yang J."/>
            <person name="Young S."/>
            <person name="Zeng Q."/>
            <person name="Zheng X."/>
            <person name="Stephens R."/>
            <person name="Nusbaum C."/>
            <person name="Birren B.W."/>
            <person name="Azadi P."/>
            <person name="Lempicki R.A."/>
            <person name="Cuomo C.A."/>
            <person name="Kovacs J.A."/>
        </authorList>
    </citation>
    <scope>NUCLEOTIDE SEQUENCE [LARGE SCALE GENOMIC DNA]</scope>
    <source>
        <strain evidence="2">B80</strain>
    </source>
</reference>
<dbReference type="InterPro" id="IPR019734">
    <property type="entry name" value="TPR_rpt"/>
</dbReference>
<accession>A0A0W4ZJ56</accession>
<gene>
    <name evidence="1" type="ORF">T552_01658</name>
</gene>
<evidence type="ECO:0000313" key="2">
    <source>
        <dbReference type="Proteomes" id="UP000054454"/>
    </source>
</evidence>
<comment type="caution">
    <text evidence="1">The sequence shown here is derived from an EMBL/GenBank/DDBJ whole genome shotgun (WGS) entry which is preliminary data.</text>
</comment>
<protein>
    <recommendedName>
        <fullName evidence="3">Sel1 repeat family protein</fullName>
    </recommendedName>
</protein>
<dbReference type="PANTHER" id="PTHR11102:SF160">
    <property type="entry name" value="ERAD-ASSOCIATED E3 UBIQUITIN-PROTEIN LIGASE COMPONENT HRD3"/>
    <property type="match status" value="1"/>
</dbReference>
<organism evidence="1 2">
    <name type="scientific">Pneumocystis carinii (strain B80)</name>
    <name type="common">Rat pneumocystis pneumonia agent</name>
    <name type="synonym">Pneumocystis carinii f. sp. carinii</name>
    <dbReference type="NCBI Taxonomy" id="1408658"/>
    <lineage>
        <taxon>Eukaryota</taxon>
        <taxon>Fungi</taxon>
        <taxon>Dikarya</taxon>
        <taxon>Ascomycota</taxon>
        <taxon>Taphrinomycotina</taxon>
        <taxon>Pneumocystomycetes</taxon>
        <taxon>Pneumocystaceae</taxon>
        <taxon>Pneumocystis</taxon>
    </lineage>
</organism>
<dbReference type="AlphaFoldDB" id="A0A0W4ZJ56"/>
<dbReference type="OrthoDB" id="5379420at2759"/>
<dbReference type="Gene3D" id="1.25.40.10">
    <property type="entry name" value="Tetratricopeptide repeat domain"/>
    <property type="match status" value="1"/>
</dbReference>
<dbReference type="VEuPathDB" id="FungiDB:T552_01658"/>
<dbReference type="Pfam" id="PF13181">
    <property type="entry name" value="TPR_8"/>
    <property type="match status" value="1"/>
</dbReference>
<dbReference type="PANTHER" id="PTHR11102">
    <property type="entry name" value="SEL-1-LIKE PROTEIN"/>
    <property type="match status" value="1"/>
</dbReference>
<dbReference type="EMBL" id="LFVZ01000007">
    <property type="protein sequence ID" value="KTW28396.1"/>
    <property type="molecule type" value="Genomic_DNA"/>
</dbReference>
<dbReference type="SUPFAM" id="SSF81901">
    <property type="entry name" value="HCP-like"/>
    <property type="match status" value="2"/>
</dbReference>
<evidence type="ECO:0008006" key="3">
    <source>
        <dbReference type="Google" id="ProtNLM"/>
    </source>
</evidence>
<dbReference type="InterPro" id="IPR011990">
    <property type="entry name" value="TPR-like_helical_dom_sf"/>
</dbReference>
<evidence type="ECO:0000313" key="1">
    <source>
        <dbReference type="EMBL" id="KTW28396.1"/>
    </source>
</evidence>
<keyword evidence="2" id="KW-1185">Reference proteome</keyword>
<dbReference type="Proteomes" id="UP000054454">
    <property type="component" value="Unassembled WGS sequence"/>
</dbReference>
<dbReference type="RefSeq" id="XP_018225939.1">
    <property type="nucleotide sequence ID" value="XM_018370230.1"/>
</dbReference>